<name>A0A9W8I629_9FUNG</name>
<dbReference type="InterPro" id="IPR007832">
    <property type="entry name" value="RNA_pol_Rpc34"/>
</dbReference>
<organism evidence="7 8">
    <name type="scientific">Coemansia brasiliensis</name>
    <dbReference type="NCBI Taxonomy" id="2650707"/>
    <lineage>
        <taxon>Eukaryota</taxon>
        <taxon>Fungi</taxon>
        <taxon>Fungi incertae sedis</taxon>
        <taxon>Zoopagomycota</taxon>
        <taxon>Kickxellomycotina</taxon>
        <taxon>Kickxellomycetes</taxon>
        <taxon>Kickxellales</taxon>
        <taxon>Kickxellaceae</taxon>
        <taxon>Coemansia</taxon>
    </lineage>
</organism>
<dbReference type="GO" id="GO:0006383">
    <property type="term" value="P:transcription by RNA polymerase III"/>
    <property type="evidence" value="ECO:0007669"/>
    <property type="project" value="UniProtKB-UniRule"/>
</dbReference>
<dbReference type="AlphaFoldDB" id="A0A9W8I629"/>
<evidence type="ECO:0000313" key="7">
    <source>
        <dbReference type="EMBL" id="KAJ2848779.1"/>
    </source>
</evidence>
<dbReference type="InterPro" id="IPR036388">
    <property type="entry name" value="WH-like_DNA-bd_sf"/>
</dbReference>
<dbReference type="InterPro" id="IPR016049">
    <property type="entry name" value="RNA_pol_Rpc34-like"/>
</dbReference>
<dbReference type="EMBL" id="JANBUW010000134">
    <property type="protein sequence ID" value="KAJ2848779.1"/>
    <property type="molecule type" value="Genomic_DNA"/>
</dbReference>
<sequence length="305" mass="34360">MEDAQVDERLYELALRSQAGVDMDDIQAGLQNAKLENIVNAINRLLASGKLELLQKGNKVLYKGVSAQELEILGGLDIEERLIYKLIENSGNEGIWIRTLKLKSNLPQTVVTRHIKTLEQKNLIKSVKSIKFPTRKVYMLVQFTPSTDITGGPWYTDQEMDTDFIDQLANQCYQFIHAYSFPRHKPDSIYSANHTKYPTASQVRSFIIDNRISNVDLATEHIEQLLTMLIYDGKIEKVSPSFDLGMGPGSGGSQGEWMYRAIRISSKDSPLTDIPCGRCPVATRCNDSGDITPTTCEYLAKWLSY</sequence>
<dbReference type="Pfam" id="PF05158">
    <property type="entry name" value="RNA_pol_Rpc34"/>
    <property type="match status" value="1"/>
</dbReference>
<evidence type="ECO:0000256" key="4">
    <source>
        <dbReference type="ARBA" id="ARBA00023163"/>
    </source>
</evidence>
<keyword evidence="5 6" id="KW-0539">Nucleus</keyword>
<reference evidence="7" key="1">
    <citation type="submission" date="2022-07" db="EMBL/GenBank/DDBJ databases">
        <title>Phylogenomic reconstructions and comparative analyses of Kickxellomycotina fungi.</title>
        <authorList>
            <person name="Reynolds N.K."/>
            <person name="Stajich J.E."/>
            <person name="Barry K."/>
            <person name="Grigoriev I.V."/>
            <person name="Crous P."/>
            <person name="Smith M.E."/>
        </authorList>
    </citation>
    <scope>NUCLEOTIDE SEQUENCE</scope>
    <source>
        <strain evidence="7">NRRL 1566</strain>
    </source>
</reference>
<evidence type="ECO:0000256" key="1">
    <source>
        <dbReference type="ARBA" id="ARBA00004123"/>
    </source>
</evidence>
<comment type="subcellular location">
    <subcellularLocation>
        <location evidence="1 6">Nucleus</location>
    </subcellularLocation>
</comment>
<dbReference type="OrthoDB" id="613763at2759"/>
<dbReference type="FunFam" id="1.10.10.10:FF:000116">
    <property type="entry name" value="DNA-directed RNA polymerase III subunit RPC6"/>
    <property type="match status" value="1"/>
</dbReference>
<dbReference type="FunFam" id="1.10.10.10:FF:000237">
    <property type="entry name" value="DNA-directed RNA polymerase III subunit RPC6"/>
    <property type="match status" value="1"/>
</dbReference>
<dbReference type="SUPFAM" id="SSF46785">
    <property type="entry name" value="Winged helix' DNA-binding domain"/>
    <property type="match status" value="2"/>
</dbReference>
<comment type="similarity">
    <text evidence="2 6">Belongs to the eukaryotic RPC34/RPC39 RNA polymerase subunit family.</text>
</comment>
<protein>
    <recommendedName>
        <fullName evidence="6">DNA-directed RNA polymerase III subunit RPC6</fullName>
        <shortName evidence="6">RNA polymerase III subunit C6</shortName>
    </recommendedName>
</protein>
<dbReference type="GO" id="GO:0005737">
    <property type="term" value="C:cytoplasm"/>
    <property type="evidence" value="ECO:0007669"/>
    <property type="project" value="UniProtKB-ARBA"/>
</dbReference>
<comment type="caution">
    <text evidence="7">The sequence shown here is derived from an EMBL/GenBank/DDBJ whole genome shotgun (WGS) entry which is preliminary data.</text>
</comment>
<accession>A0A9W8I629</accession>
<proteinExistence type="inferred from homology"/>
<dbReference type="GO" id="GO:0005666">
    <property type="term" value="C:RNA polymerase III complex"/>
    <property type="evidence" value="ECO:0007669"/>
    <property type="project" value="UniProtKB-UniRule"/>
</dbReference>
<evidence type="ECO:0000256" key="2">
    <source>
        <dbReference type="ARBA" id="ARBA00011038"/>
    </source>
</evidence>
<keyword evidence="4 6" id="KW-0804">Transcription</keyword>
<dbReference type="Gene3D" id="1.10.10.10">
    <property type="entry name" value="Winged helix-like DNA-binding domain superfamily/Winged helix DNA-binding domain"/>
    <property type="match status" value="2"/>
</dbReference>
<evidence type="ECO:0000256" key="6">
    <source>
        <dbReference type="PIRNR" id="PIRNR028763"/>
    </source>
</evidence>
<dbReference type="GO" id="GO:0005654">
    <property type="term" value="C:nucleoplasm"/>
    <property type="evidence" value="ECO:0007669"/>
    <property type="project" value="UniProtKB-ARBA"/>
</dbReference>
<keyword evidence="3 6" id="KW-0240">DNA-directed RNA polymerase</keyword>
<dbReference type="PANTHER" id="PTHR12780">
    <property type="entry name" value="RNA POLYMERASE III DNA DIRECTED , 39KD SUBUNIT-RELATED"/>
    <property type="match status" value="1"/>
</dbReference>
<dbReference type="Proteomes" id="UP001139887">
    <property type="component" value="Unassembled WGS sequence"/>
</dbReference>
<evidence type="ECO:0000313" key="8">
    <source>
        <dbReference type="Proteomes" id="UP001139887"/>
    </source>
</evidence>
<dbReference type="PIRSF" id="PIRSF028763">
    <property type="entry name" value="RNA_pol_Rpc34"/>
    <property type="match status" value="1"/>
</dbReference>
<comment type="function">
    <text evidence="6">DNA-dependent RNA polymerase catalyzes the transcription of DNA into RNA using the four ribonucleoside triphosphates as substrates. Specific peripheric component of RNA polymerase III which synthesizes small RNAs, such as 5S rRNA and tRNAs.</text>
</comment>
<gene>
    <name evidence="7" type="primary">RPC34</name>
    <name evidence="7" type="ORF">IWW36_003088</name>
</gene>
<dbReference type="InterPro" id="IPR036390">
    <property type="entry name" value="WH_DNA-bd_sf"/>
</dbReference>
<evidence type="ECO:0000256" key="5">
    <source>
        <dbReference type="ARBA" id="ARBA00023242"/>
    </source>
</evidence>
<evidence type="ECO:0000256" key="3">
    <source>
        <dbReference type="ARBA" id="ARBA00022478"/>
    </source>
</evidence>
<keyword evidence="8" id="KW-1185">Reference proteome</keyword>